<dbReference type="InterPro" id="IPR014347">
    <property type="entry name" value="Tautomerase/MIF_sf"/>
</dbReference>
<dbReference type="AlphaFoldDB" id="A0A917KRE3"/>
<dbReference type="EMBL" id="BMKW01000008">
    <property type="protein sequence ID" value="GGJ24304.1"/>
    <property type="molecule type" value="Genomic_DNA"/>
</dbReference>
<organism evidence="1 2">
    <name type="scientific">Neoroseomonas lacus</name>
    <dbReference type="NCBI Taxonomy" id="287609"/>
    <lineage>
        <taxon>Bacteria</taxon>
        <taxon>Pseudomonadati</taxon>
        <taxon>Pseudomonadota</taxon>
        <taxon>Alphaproteobacteria</taxon>
        <taxon>Acetobacterales</taxon>
        <taxon>Acetobacteraceae</taxon>
        <taxon>Neoroseomonas</taxon>
    </lineage>
</organism>
<dbReference type="PANTHER" id="PTHR38460">
    <property type="entry name" value="TAUTOMERASE YOLI-RELATED"/>
    <property type="match status" value="1"/>
</dbReference>
<evidence type="ECO:0000313" key="1">
    <source>
        <dbReference type="EMBL" id="GGJ24304.1"/>
    </source>
</evidence>
<comment type="caution">
    <text evidence="1">The sequence shown here is derived from an EMBL/GenBank/DDBJ whole genome shotgun (WGS) entry which is preliminary data.</text>
</comment>
<sequence>MPLVRIDIPQNWPETRIAALADAVHDALVETVDVPATDRFQIITEHAPGRLIMDRTYFGVDRTAQALVVTVTFRRGRSEEKKRALYAALARRAADIGIRPEDVMVVLQENAPVDWSFGAGIAQMAPAAVLA</sequence>
<dbReference type="RefSeq" id="WP_188968782.1">
    <property type="nucleotide sequence ID" value="NZ_BMKW01000008.1"/>
</dbReference>
<gene>
    <name evidence="1" type="ORF">GCM10011320_34470</name>
</gene>
<reference evidence="1" key="2">
    <citation type="submission" date="2020-09" db="EMBL/GenBank/DDBJ databases">
        <authorList>
            <person name="Sun Q."/>
            <person name="Zhou Y."/>
        </authorList>
    </citation>
    <scope>NUCLEOTIDE SEQUENCE</scope>
    <source>
        <strain evidence="1">CGMCC 1.3617</strain>
    </source>
</reference>
<dbReference type="Proteomes" id="UP000661507">
    <property type="component" value="Unassembled WGS sequence"/>
</dbReference>
<protein>
    <submittedName>
        <fullName evidence="1">4-oxalocrotonate tautomerase</fullName>
    </submittedName>
</protein>
<dbReference type="PANTHER" id="PTHR38460:SF1">
    <property type="entry name" value="TAUTOMERASE YOLI-RELATED"/>
    <property type="match status" value="1"/>
</dbReference>
<dbReference type="Pfam" id="PF14552">
    <property type="entry name" value="Tautomerase_2"/>
    <property type="match status" value="1"/>
</dbReference>
<proteinExistence type="predicted"/>
<reference evidence="1" key="1">
    <citation type="journal article" date="2014" name="Int. J. Syst. Evol. Microbiol.">
        <title>Complete genome sequence of Corynebacterium casei LMG S-19264T (=DSM 44701T), isolated from a smear-ripened cheese.</title>
        <authorList>
            <consortium name="US DOE Joint Genome Institute (JGI-PGF)"/>
            <person name="Walter F."/>
            <person name="Albersmeier A."/>
            <person name="Kalinowski J."/>
            <person name="Ruckert C."/>
        </authorList>
    </citation>
    <scope>NUCLEOTIDE SEQUENCE</scope>
    <source>
        <strain evidence="1">CGMCC 1.3617</strain>
    </source>
</reference>
<dbReference type="InterPro" id="IPR037479">
    <property type="entry name" value="Tauto_MSAD"/>
</dbReference>
<evidence type="ECO:0000313" key="2">
    <source>
        <dbReference type="Proteomes" id="UP000661507"/>
    </source>
</evidence>
<name>A0A917KRE3_9PROT</name>
<accession>A0A917KRE3</accession>
<keyword evidence="2" id="KW-1185">Reference proteome</keyword>
<dbReference type="SUPFAM" id="SSF55331">
    <property type="entry name" value="Tautomerase/MIF"/>
    <property type="match status" value="1"/>
</dbReference>
<dbReference type="Gene3D" id="3.30.429.10">
    <property type="entry name" value="Macrophage Migration Inhibitory Factor"/>
    <property type="match status" value="1"/>
</dbReference>